<name>A0ABV0V353_9TELE</name>
<gene>
    <name evidence="2" type="ORF">ILYODFUR_007455</name>
</gene>
<evidence type="ECO:0000256" key="1">
    <source>
        <dbReference type="SAM" id="MobiDB-lite"/>
    </source>
</evidence>
<evidence type="ECO:0000313" key="3">
    <source>
        <dbReference type="Proteomes" id="UP001482620"/>
    </source>
</evidence>
<comment type="caution">
    <text evidence="2">The sequence shown here is derived from an EMBL/GenBank/DDBJ whole genome shotgun (WGS) entry which is preliminary data.</text>
</comment>
<keyword evidence="3" id="KW-1185">Reference proteome</keyword>
<protein>
    <submittedName>
        <fullName evidence="2">Uncharacterized protein</fullName>
    </submittedName>
</protein>
<evidence type="ECO:0000313" key="2">
    <source>
        <dbReference type="EMBL" id="MEQ2251090.1"/>
    </source>
</evidence>
<dbReference type="Proteomes" id="UP001482620">
    <property type="component" value="Unassembled WGS sequence"/>
</dbReference>
<proteinExistence type="predicted"/>
<accession>A0ABV0V353</accession>
<organism evidence="2 3">
    <name type="scientific">Ilyodon furcidens</name>
    <name type="common">goldbreast splitfin</name>
    <dbReference type="NCBI Taxonomy" id="33524"/>
    <lineage>
        <taxon>Eukaryota</taxon>
        <taxon>Metazoa</taxon>
        <taxon>Chordata</taxon>
        <taxon>Craniata</taxon>
        <taxon>Vertebrata</taxon>
        <taxon>Euteleostomi</taxon>
        <taxon>Actinopterygii</taxon>
        <taxon>Neopterygii</taxon>
        <taxon>Teleostei</taxon>
        <taxon>Neoteleostei</taxon>
        <taxon>Acanthomorphata</taxon>
        <taxon>Ovalentaria</taxon>
        <taxon>Atherinomorphae</taxon>
        <taxon>Cyprinodontiformes</taxon>
        <taxon>Goodeidae</taxon>
        <taxon>Ilyodon</taxon>
    </lineage>
</organism>
<sequence>MSKKSTRFTKRARMLTADEEEASSTPFYQNQLYCQATTDCSREQSWPEPQSCVQQWRWRRSCQKPITT</sequence>
<feature type="compositionally biased region" description="Basic residues" evidence="1">
    <location>
        <begin position="1"/>
        <end position="13"/>
    </location>
</feature>
<reference evidence="2 3" key="1">
    <citation type="submission" date="2021-06" db="EMBL/GenBank/DDBJ databases">
        <authorList>
            <person name="Palmer J.M."/>
        </authorList>
    </citation>
    <scope>NUCLEOTIDE SEQUENCE [LARGE SCALE GENOMIC DNA]</scope>
    <source>
        <strain evidence="3">if_2019</strain>
        <tissue evidence="2">Muscle</tissue>
    </source>
</reference>
<feature type="region of interest" description="Disordered" evidence="1">
    <location>
        <begin position="1"/>
        <end position="23"/>
    </location>
</feature>
<dbReference type="EMBL" id="JAHRIQ010093164">
    <property type="protein sequence ID" value="MEQ2251090.1"/>
    <property type="molecule type" value="Genomic_DNA"/>
</dbReference>